<dbReference type="Gene3D" id="3.90.1340.10">
    <property type="entry name" value="Phage tail collar domain"/>
    <property type="match status" value="1"/>
</dbReference>
<keyword evidence="7" id="KW-1185">Reference proteome</keyword>
<comment type="caution">
    <text evidence="4">The sequence shown here is derived from an EMBL/GenBank/DDBJ whole genome shotgun (WGS) entry which is preliminary data.</text>
</comment>
<gene>
    <name evidence="5" type="ORF">FF098_002245</name>
    <name evidence="4" type="ORF">GCM10011355_04590</name>
</gene>
<dbReference type="InterPro" id="IPR011083">
    <property type="entry name" value="Phage_tail_collar_dom"/>
</dbReference>
<reference evidence="5 7" key="2">
    <citation type="submission" date="2020-02" db="EMBL/GenBank/DDBJ databases">
        <title>Genome sequence of Parvularcula flava strain NH6-79.</title>
        <authorList>
            <person name="Abdul Karim M.H."/>
            <person name="Lam M.Q."/>
            <person name="Chen S.J."/>
            <person name="Yahya A."/>
            <person name="Shahir S."/>
            <person name="Shamsir M.S."/>
            <person name="Chong C.S."/>
        </authorList>
    </citation>
    <scope>NUCLEOTIDE SEQUENCE [LARGE SCALE GENOMIC DNA]</scope>
    <source>
        <strain evidence="5 7">NH6-79</strain>
    </source>
</reference>
<keyword evidence="2" id="KW-0732">Signal</keyword>
<dbReference type="SUPFAM" id="SSF88874">
    <property type="entry name" value="Receptor-binding domain of short tail fibre protein gp12"/>
    <property type="match status" value="1"/>
</dbReference>
<dbReference type="Proteomes" id="UP000621856">
    <property type="component" value="Unassembled WGS sequence"/>
</dbReference>
<name>A0A8J3ET95_9PROT</name>
<sequence length="200" mass="21248">MRIKAAAVTGAMAIAIGGLSSIAPAAAQPESFTGQLMLTGYNFCPQGWAPAEGQLIAISENPALFSLYGTYYGGNGQTTFGLPDLRGRVPIHYGTGPGLPTYQLGEAGGTTSFTLTIPQMPSHDHRVNTTNQTADQEDPDNRYLAGGVGDDDMYHDGPPNREMAADMVGQAGDNEPVDHRGPYTAMQWCVSLQDIFPPRN</sequence>
<reference evidence="4" key="3">
    <citation type="submission" date="2020-09" db="EMBL/GenBank/DDBJ databases">
        <authorList>
            <person name="Sun Q."/>
            <person name="Zhou Y."/>
        </authorList>
    </citation>
    <scope>NUCLEOTIDE SEQUENCE</scope>
    <source>
        <strain evidence="4">CGMCC 1.14984</strain>
    </source>
</reference>
<dbReference type="EMBL" id="BMGZ01000001">
    <property type="protein sequence ID" value="GGH93234.1"/>
    <property type="molecule type" value="Genomic_DNA"/>
</dbReference>
<evidence type="ECO:0000313" key="5">
    <source>
        <dbReference type="EMBL" id="NHK26727.1"/>
    </source>
</evidence>
<dbReference type="EMBL" id="VCJR02000001">
    <property type="protein sequence ID" value="NHK26727.1"/>
    <property type="molecule type" value="Genomic_DNA"/>
</dbReference>
<dbReference type="Pfam" id="PF07484">
    <property type="entry name" value="Collar"/>
    <property type="match status" value="1"/>
</dbReference>
<evidence type="ECO:0000313" key="4">
    <source>
        <dbReference type="EMBL" id="GGH93234.1"/>
    </source>
</evidence>
<reference evidence="4" key="1">
    <citation type="journal article" date="2014" name="Int. J. Syst. Evol. Microbiol.">
        <title>Complete genome sequence of Corynebacterium casei LMG S-19264T (=DSM 44701T), isolated from a smear-ripened cheese.</title>
        <authorList>
            <consortium name="US DOE Joint Genome Institute (JGI-PGF)"/>
            <person name="Walter F."/>
            <person name="Albersmeier A."/>
            <person name="Kalinowski J."/>
            <person name="Ruckert C."/>
        </authorList>
    </citation>
    <scope>NUCLEOTIDE SEQUENCE</scope>
    <source>
        <strain evidence="4">CGMCC 1.14984</strain>
    </source>
</reference>
<evidence type="ECO:0000256" key="1">
    <source>
        <dbReference type="SAM" id="MobiDB-lite"/>
    </source>
</evidence>
<feature type="chain" id="PRO_5035179783" evidence="2">
    <location>
        <begin position="26"/>
        <end position="200"/>
    </location>
</feature>
<organism evidence="4 6">
    <name type="scientific">Aquisalinus luteolus</name>
    <dbReference type="NCBI Taxonomy" id="1566827"/>
    <lineage>
        <taxon>Bacteria</taxon>
        <taxon>Pseudomonadati</taxon>
        <taxon>Pseudomonadota</taxon>
        <taxon>Alphaproteobacteria</taxon>
        <taxon>Parvularculales</taxon>
        <taxon>Parvularculaceae</taxon>
        <taxon>Aquisalinus</taxon>
    </lineage>
</organism>
<evidence type="ECO:0000259" key="3">
    <source>
        <dbReference type="Pfam" id="PF07484"/>
    </source>
</evidence>
<evidence type="ECO:0000313" key="6">
    <source>
        <dbReference type="Proteomes" id="UP000621856"/>
    </source>
</evidence>
<dbReference type="Proteomes" id="UP000818603">
    <property type="component" value="Unassembled WGS sequence"/>
</dbReference>
<accession>A0A8J3ET95</accession>
<evidence type="ECO:0000256" key="2">
    <source>
        <dbReference type="SAM" id="SignalP"/>
    </source>
</evidence>
<feature type="signal peptide" evidence="2">
    <location>
        <begin position="1"/>
        <end position="25"/>
    </location>
</feature>
<feature type="region of interest" description="Disordered" evidence="1">
    <location>
        <begin position="119"/>
        <end position="142"/>
    </location>
</feature>
<protein>
    <submittedName>
        <fullName evidence="5">Phage tail protein</fullName>
    </submittedName>
    <submittedName>
        <fullName evidence="4">Tail Collar domain-containing protein</fullName>
    </submittedName>
</protein>
<dbReference type="RefSeq" id="WP_155136779.1">
    <property type="nucleotide sequence ID" value="NZ_BMGZ01000001.1"/>
</dbReference>
<dbReference type="InterPro" id="IPR037053">
    <property type="entry name" value="Phage_tail_collar_dom_sf"/>
</dbReference>
<evidence type="ECO:0000313" key="7">
    <source>
        <dbReference type="Proteomes" id="UP000818603"/>
    </source>
</evidence>
<feature type="domain" description="Phage tail collar" evidence="3">
    <location>
        <begin position="34"/>
        <end position="90"/>
    </location>
</feature>
<dbReference type="AlphaFoldDB" id="A0A8J3ET95"/>
<proteinExistence type="predicted"/>